<evidence type="ECO:0000256" key="1">
    <source>
        <dbReference type="SAM" id="MobiDB-lite"/>
    </source>
</evidence>
<name>A0AAV3R0S3_LITER</name>
<keyword evidence="3" id="KW-1185">Reference proteome</keyword>
<feature type="region of interest" description="Disordered" evidence="1">
    <location>
        <begin position="40"/>
        <end position="82"/>
    </location>
</feature>
<accession>A0AAV3R0S3</accession>
<protein>
    <submittedName>
        <fullName evidence="2">Uncharacterized protein</fullName>
    </submittedName>
</protein>
<dbReference type="EMBL" id="BAABME010006728">
    <property type="protein sequence ID" value="GAA0169151.1"/>
    <property type="molecule type" value="Genomic_DNA"/>
</dbReference>
<dbReference type="AlphaFoldDB" id="A0AAV3R0S3"/>
<proteinExistence type="predicted"/>
<evidence type="ECO:0000313" key="2">
    <source>
        <dbReference type="EMBL" id="GAA0169151.1"/>
    </source>
</evidence>
<reference evidence="2 3" key="1">
    <citation type="submission" date="2024-01" db="EMBL/GenBank/DDBJ databases">
        <title>The complete chloroplast genome sequence of Lithospermum erythrorhizon: insights into the phylogenetic relationship among Boraginaceae species and the maternal lineages of purple gromwells.</title>
        <authorList>
            <person name="Okada T."/>
            <person name="Watanabe K."/>
        </authorList>
    </citation>
    <scope>NUCLEOTIDE SEQUENCE [LARGE SCALE GENOMIC DNA]</scope>
</reference>
<comment type="caution">
    <text evidence="2">The sequence shown here is derived from an EMBL/GenBank/DDBJ whole genome shotgun (WGS) entry which is preliminary data.</text>
</comment>
<gene>
    <name evidence="2" type="ORF">LIER_23696</name>
</gene>
<dbReference type="Proteomes" id="UP001454036">
    <property type="component" value="Unassembled WGS sequence"/>
</dbReference>
<organism evidence="2 3">
    <name type="scientific">Lithospermum erythrorhizon</name>
    <name type="common">Purple gromwell</name>
    <name type="synonym">Lithospermum officinale var. erythrorhizon</name>
    <dbReference type="NCBI Taxonomy" id="34254"/>
    <lineage>
        <taxon>Eukaryota</taxon>
        <taxon>Viridiplantae</taxon>
        <taxon>Streptophyta</taxon>
        <taxon>Embryophyta</taxon>
        <taxon>Tracheophyta</taxon>
        <taxon>Spermatophyta</taxon>
        <taxon>Magnoliopsida</taxon>
        <taxon>eudicotyledons</taxon>
        <taxon>Gunneridae</taxon>
        <taxon>Pentapetalae</taxon>
        <taxon>asterids</taxon>
        <taxon>lamiids</taxon>
        <taxon>Boraginales</taxon>
        <taxon>Boraginaceae</taxon>
        <taxon>Boraginoideae</taxon>
        <taxon>Lithospermeae</taxon>
        <taxon>Lithospermum</taxon>
    </lineage>
</organism>
<sequence>MSTEEVYEDNNVLPDTQELQEKLQIKLQLDPSQDVADRTELGELKSPIDETLLESEPKEDLSERSQAQLRRSSKDKSTTPRYINEAYDEIMKPITFEEASKYPMWERLLRK</sequence>
<evidence type="ECO:0000313" key="3">
    <source>
        <dbReference type="Proteomes" id="UP001454036"/>
    </source>
</evidence>